<accession>A0A7S1FIN5</accession>
<name>A0A7S1FIN5_NOCSC</name>
<gene>
    <name evidence="3" type="ORF">NSCI0253_LOCUS42988</name>
</gene>
<evidence type="ECO:0000259" key="2">
    <source>
        <dbReference type="PROSITE" id="PS50222"/>
    </source>
</evidence>
<dbReference type="GO" id="GO:0005509">
    <property type="term" value="F:calcium ion binding"/>
    <property type="evidence" value="ECO:0007669"/>
    <property type="project" value="InterPro"/>
</dbReference>
<protein>
    <recommendedName>
        <fullName evidence="2">EF-hand domain-containing protein</fullName>
    </recommendedName>
</protein>
<dbReference type="InterPro" id="IPR002048">
    <property type="entry name" value="EF_hand_dom"/>
</dbReference>
<keyword evidence="1" id="KW-0106">Calcium</keyword>
<dbReference type="EMBL" id="HBFQ01060722">
    <property type="protein sequence ID" value="CAD8868632.1"/>
    <property type="molecule type" value="Transcribed_RNA"/>
</dbReference>
<feature type="domain" description="EF-hand" evidence="2">
    <location>
        <begin position="37"/>
        <end position="72"/>
    </location>
</feature>
<dbReference type="Pfam" id="PF13499">
    <property type="entry name" value="EF-hand_7"/>
    <property type="match status" value="1"/>
</dbReference>
<dbReference type="Gene3D" id="1.10.238.10">
    <property type="entry name" value="EF-hand"/>
    <property type="match status" value="1"/>
</dbReference>
<dbReference type="AlphaFoldDB" id="A0A7S1FIN5"/>
<dbReference type="SUPFAM" id="SSF47473">
    <property type="entry name" value="EF-hand"/>
    <property type="match status" value="1"/>
</dbReference>
<proteinExistence type="predicted"/>
<dbReference type="PROSITE" id="PS00018">
    <property type="entry name" value="EF_HAND_1"/>
    <property type="match status" value="1"/>
</dbReference>
<dbReference type="InterPro" id="IPR011992">
    <property type="entry name" value="EF-hand-dom_pair"/>
</dbReference>
<evidence type="ECO:0000313" key="3">
    <source>
        <dbReference type="EMBL" id="CAD8868632.1"/>
    </source>
</evidence>
<dbReference type="SMART" id="SM00054">
    <property type="entry name" value="EFh"/>
    <property type="match status" value="1"/>
</dbReference>
<sequence>MLAALNIVAGIFVNGAIEMAQKDRDFALHAESVRNNEMIAGLKELFRELDTDQSGTLTLAEFMEAWKHPDVLTRFRLVGVEFLDAQSLFESLDTCPTEAFEIDEFITFCLRAKTMTRPVDLQYFMTQHRRNSQWLHIGLTNLERQIDRLEVSVKNAFSPQQQALPRTTQRRLSVVPTEPAACRPRGTSVTVSGVDATDYLAGVAVTSRATRPLNDRFRVGS</sequence>
<dbReference type="PROSITE" id="PS50222">
    <property type="entry name" value="EF_HAND_2"/>
    <property type="match status" value="1"/>
</dbReference>
<reference evidence="3" key="1">
    <citation type="submission" date="2021-01" db="EMBL/GenBank/DDBJ databases">
        <authorList>
            <person name="Corre E."/>
            <person name="Pelletier E."/>
            <person name="Niang G."/>
            <person name="Scheremetjew M."/>
            <person name="Finn R."/>
            <person name="Kale V."/>
            <person name="Holt S."/>
            <person name="Cochrane G."/>
            <person name="Meng A."/>
            <person name="Brown T."/>
            <person name="Cohen L."/>
        </authorList>
    </citation>
    <scope>NUCLEOTIDE SEQUENCE</scope>
</reference>
<organism evidence="3">
    <name type="scientific">Noctiluca scintillans</name>
    <name type="common">Sea sparkle</name>
    <name type="synonym">Red tide dinoflagellate</name>
    <dbReference type="NCBI Taxonomy" id="2966"/>
    <lineage>
        <taxon>Eukaryota</taxon>
        <taxon>Sar</taxon>
        <taxon>Alveolata</taxon>
        <taxon>Dinophyceae</taxon>
        <taxon>Noctilucales</taxon>
        <taxon>Noctilucaceae</taxon>
        <taxon>Noctiluca</taxon>
    </lineage>
</organism>
<dbReference type="InterPro" id="IPR018247">
    <property type="entry name" value="EF_Hand_1_Ca_BS"/>
</dbReference>
<evidence type="ECO:0000256" key="1">
    <source>
        <dbReference type="ARBA" id="ARBA00022837"/>
    </source>
</evidence>